<gene>
    <name evidence="2" type="primary">Cul9_3</name>
    <name evidence="2" type="ORF">CROSUL_R01070</name>
</gene>
<sequence>LRLLPQQRHLRAERAEAGALERKRNVLCCLIARILKVEKQLHIDNLVFKVMAACQKGELGPGLRFLSFCCRSVDVLACVLHLLNQGYLRRQEERPHVLEY</sequence>
<proteinExistence type="predicted"/>
<dbReference type="InterPro" id="IPR036390">
    <property type="entry name" value="WH_DNA-bd_sf"/>
</dbReference>
<accession>A0A7K5I553</accession>
<feature type="non-terminal residue" evidence="2">
    <location>
        <position position="1"/>
    </location>
</feature>
<feature type="non-terminal residue" evidence="2">
    <location>
        <position position="100"/>
    </location>
</feature>
<name>A0A7K5I553_CROSL</name>
<dbReference type="InterPro" id="IPR036388">
    <property type="entry name" value="WH-like_DNA-bd_sf"/>
</dbReference>
<evidence type="ECO:0000259" key="1">
    <source>
        <dbReference type="SMART" id="SM00884"/>
    </source>
</evidence>
<dbReference type="AlphaFoldDB" id="A0A7K5I553"/>
<dbReference type="SUPFAM" id="SSF46785">
    <property type="entry name" value="Winged helix' DNA-binding domain"/>
    <property type="match status" value="1"/>
</dbReference>
<dbReference type="InterPro" id="IPR045093">
    <property type="entry name" value="Cullin"/>
</dbReference>
<organism evidence="2 3">
    <name type="scientific">Crotophaga sulcirostris</name>
    <name type="common">Groove-billed ani</name>
    <dbReference type="NCBI Taxonomy" id="33598"/>
    <lineage>
        <taxon>Eukaryota</taxon>
        <taxon>Metazoa</taxon>
        <taxon>Chordata</taxon>
        <taxon>Craniata</taxon>
        <taxon>Vertebrata</taxon>
        <taxon>Euteleostomi</taxon>
        <taxon>Archelosauria</taxon>
        <taxon>Archosauria</taxon>
        <taxon>Dinosauria</taxon>
        <taxon>Saurischia</taxon>
        <taxon>Theropoda</taxon>
        <taxon>Coelurosauria</taxon>
        <taxon>Aves</taxon>
        <taxon>Neognathae</taxon>
        <taxon>Neoaves</taxon>
        <taxon>Otidimorphae</taxon>
        <taxon>Cuculiformes</taxon>
        <taxon>Crotophagidae</taxon>
        <taxon>Crotophaga</taxon>
    </lineage>
</organism>
<evidence type="ECO:0000313" key="2">
    <source>
        <dbReference type="EMBL" id="NWS76534.1"/>
    </source>
</evidence>
<dbReference type="PANTHER" id="PTHR22771:SF4">
    <property type="entry name" value="CULLIN 7-RELATED"/>
    <property type="match status" value="1"/>
</dbReference>
<dbReference type="SMART" id="SM00884">
    <property type="entry name" value="Cullin_Nedd8"/>
    <property type="match status" value="1"/>
</dbReference>
<dbReference type="Gene3D" id="1.10.10.10">
    <property type="entry name" value="Winged helix-like DNA-binding domain superfamily/Winged helix DNA-binding domain"/>
    <property type="match status" value="1"/>
</dbReference>
<comment type="caution">
    <text evidence="2">The sequence shown here is derived from an EMBL/GenBank/DDBJ whole genome shotgun (WGS) entry which is preliminary data.</text>
</comment>
<reference evidence="2 3" key="1">
    <citation type="submission" date="2019-09" db="EMBL/GenBank/DDBJ databases">
        <title>Bird 10,000 Genomes (B10K) Project - Family phase.</title>
        <authorList>
            <person name="Zhang G."/>
        </authorList>
    </citation>
    <scope>NUCLEOTIDE SEQUENCE [LARGE SCALE GENOMIC DNA]</scope>
    <source>
        <strain evidence="2">B10K-DU-003-44</strain>
        <tissue evidence="2">Muscle</tissue>
    </source>
</reference>
<dbReference type="PANTHER" id="PTHR22771">
    <property type="entry name" value="CULLIN AND GALACTOSE-BINDING DOMAIN-CONTAINING"/>
    <property type="match status" value="1"/>
</dbReference>
<protein>
    <submittedName>
        <fullName evidence="2">CUL9 protein</fullName>
    </submittedName>
</protein>
<evidence type="ECO:0000313" key="3">
    <source>
        <dbReference type="Proteomes" id="UP000549499"/>
    </source>
</evidence>
<dbReference type="OrthoDB" id="1431934at2759"/>
<keyword evidence="3" id="KW-1185">Reference proteome</keyword>
<dbReference type="Proteomes" id="UP000549499">
    <property type="component" value="Unassembled WGS sequence"/>
</dbReference>
<dbReference type="EMBL" id="VYZB01000765">
    <property type="protein sequence ID" value="NWS76534.1"/>
    <property type="molecule type" value="Genomic_DNA"/>
</dbReference>
<dbReference type="InterPro" id="IPR019559">
    <property type="entry name" value="Cullin_neddylation_domain"/>
</dbReference>
<feature type="domain" description="Cullin neddylation" evidence="1">
    <location>
        <begin position="19"/>
        <end position="96"/>
    </location>
</feature>